<feature type="compositionally biased region" description="Polar residues" evidence="1">
    <location>
        <begin position="1"/>
        <end position="20"/>
    </location>
</feature>
<dbReference type="Proteomes" id="UP001501578">
    <property type="component" value="Unassembled WGS sequence"/>
</dbReference>
<evidence type="ECO:0000313" key="2">
    <source>
        <dbReference type="EMBL" id="GAA0924954.1"/>
    </source>
</evidence>
<feature type="region of interest" description="Disordered" evidence="1">
    <location>
        <begin position="1"/>
        <end position="21"/>
    </location>
</feature>
<gene>
    <name evidence="2" type="ORF">GCM10009560_26070</name>
</gene>
<evidence type="ECO:0000313" key="3">
    <source>
        <dbReference type="Proteomes" id="UP001501578"/>
    </source>
</evidence>
<evidence type="ECO:0000256" key="1">
    <source>
        <dbReference type="SAM" id="MobiDB-lite"/>
    </source>
</evidence>
<dbReference type="RefSeq" id="WP_343950075.1">
    <property type="nucleotide sequence ID" value="NZ_BAAAHQ010000011.1"/>
</dbReference>
<dbReference type="EMBL" id="BAAAHQ010000011">
    <property type="protein sequence ID" value="GAA0924954.1"/>
    <property type="molecule type" value="Genomic_DNA"/>
</dbReference>
<name>A0ABN1PB70_9ACTN</name>
<accession>A0ABN1PB70</accession>
<sequence length="81" mass="9129">MSSAFSYRAASDTSWTTIQDPSEGCYDLQFDATFAQNKTNFKALLYTTYSCNEDHLKKALIPNETWDGGLTTIRSVRFEAS</sequence>
<keyword evidence="3" id="KW-1185">Reference proteome</keyword>
<proteinExistence type="predicted"/>
<comment type="caution">
    <text evidence="2">The sequence shown here is derived from an EMBL/GenBank/DDBJ whole genome shotgun (WGS) entry which is preliminary data.</text>
</comment>
<protein>
    <submittedName>
        <fullName evidence="2">Uncharacterized protein</fullName>
    </submittedName>
</protein>
<reference evidence="2 3" key="1">
    <citation type="journal article" date="2019" name="Int. J. Syst. Evol. Microbiol.">
        <title>The Global Catalogue of Microorganisms (GCM) 10K type strain sequencing project: providing services to taxonomists for standard genome sequencing and annotation.</title>
        <authorList>
            <consortium name="The Broad Institute Genomics Platform"/>
            <consortium name="The Broad Institute Genome Sequencing Center for Infectious Disease"/>
            <person name="Wu L."/>
            <person name="Ma J."/>
        </authorList>
    </citation>
    <scope>NUCLEOTIDE SEQUENCE [LARGE SCALE GENOMIC DNA]</scope>
    <source>
        <strain evidence="2 3">JCM 11136</strain>
    </source>
</reference>
<organism evidence="2 3">
    <name type="scientific">Nonomuraea longicatena</name>
    <dbReference type="NCBI Taxonomy" id="83682"/>
    <lineage>
        <taxon>Bacteria</taxon>
        <taxon>Bacillati</taxon>
        <taxon>Actinomycetota</taxon>
        <taxon>Actinomycetes</taxon>
        <taxon>Streptosporangiales</taxon>
        <taxon>Streptosporangiaceae</taxon>
        <taxon>Nonomuraea</taxon>
    </lineage>
</organism>